<feature type="transmembrane region" description="Helical" evidence="5">
    <location>
        <begin position="322"/>
        <end position="340"/>
    </location>
</feature>
<feature type="transmembrane region" description="Helical" evidence="5">
    <location>
        <begin position="271"/>
        <end position="289"/>
    </location>
</feature>
<feature type="transmembrane region" description="Helical" evidence="5">
    <location>
        <begin position="94"/>
        <end position="113"/>
    </location>
</feature>
<keyword evidence="8" id="KW-1185">Reference proteome</keyword>
<name>W9CQL4_SCLBF</name>
<sequence>MKTNLPRDVVPFADVAVESFSPVTNSPKSDEPVTTVEPAFKTTRGRFRTNNNSHTNDLKSASGHAWITAAYFLANAIAGPIWSKLSAIWGRKVILFTAVALYFCFSIVCALSQSMQMLIIGRSLQGAAGGALLQVVYATISDIFSMRVRTFYLSLLQIMWAIAGGIGPVVGGFFAELWIGLNFGGDLDPWGSPLVICLLVASVFIAPVFVMCEKKARSPLVPLDIFGTVSNVMAFVIGFAHDWAVFSTEFYLPLYFQAVKNASPRESGLRIIPITCTQAVVGMGAGLIVHKSGRYLELIWIGVALLALGNGLHINLNVASTLSAIVAFQLVAATGAGLLFQPPLVALQALVPPHMTASTTSALGLIGNLSTSMAIVMGHVIFSHGMDAQRNNLLDHGLFENLADSFSGSSAAASVGLISTIPDPELQVIVQGAFADSLRGAGIEQDFYRASDGPRELVNIVGG</sequence>
<reference evidence="7 8" key="1">
    <citation type="journal article" date="2014" name="Genome Announc.">
        <title>Draft genome sequence of Sclerotinia borealis, a psychrophilic plant pathogenic fungus.</title>
        <authorList>
            <person name="Mardanov A.V."/>
            <person name="Beletsky A.V."/>
            <person name="Kadnikov V.V."/>
            <person name="Ignatov A.N."/>
            <person name="Ravin N.V."/>
        </authorList>
    </citation>
    <scope>NUCLEOTIDE SEQUENCE [LARGE SCALE GENOMIC DNA]</scope>
    <source>
        <strain evidence="8">F-4157</strain>
    </source>
</reference>
<keyword evidence="2 5" id="KW-0812">Transmembrane</keyword>
<dbReference type="PANTHER" id="PTHR23501:SF158">
    <property type="entry name" value="TRANSPORTER, PUTATIVE (AFU_ORTHOLOGUE AFUA_5G14490)-RELATED"/>
    <property type="match status" value="1"/>
</dbReference>
<keyword evidence="4 5" id="KW-0472">Membrane</keyword>
<evidence type="ECO:0000313" key="7">
    <source>
        <dbReference type="EMBL" id="ESZ96785.1"/>
    </source>
</evidence>
<dbReference type="GO" id="GO:0022857">
    <property type="term" value="F:transmembrane transporter activity"/>
    <property type="evidence" value="ECO:0007669"/>
    <property type="project" value="InterPro"/>
</dbReference>
<dbReference type="OrthoDB" id="3934656at2759"/>
<feature type="transmembrane region" description="Helical" evidence="5">
    <location>
        <begin position="361"/>
        <end position="382"/>
    </location>
</feature>
<dbReference type="InterPro" id="IPR036259">
    <property type="entry name" value="MFS_trans_sf"/>
</dbReference>
<accession>W9CQL4</accession>
<evidence type="ECO:0000256" key="3">
    <source>
        <dbReference type="ARBA" id="ARBA00022989"/>
    </source>
</evidence>
<dbReference type="EMBL" id="AYSA01000124">
    <property type="protein sequence ID" value="ESZ96785.1"/>
    <property type="molecule type" value="Genomic_DNA"/>
</dbReference>
<feature type="transmembrane region" description="Helical" evidence="5">
    <location>
        <begin position="63"/>
        <end position="82"/>
    </location>
</feature>
<dbReference type="InterPro" id="IPR011701">
    <property type="entry name" value="MFS"/>
</dbReference>
<feature type="transmembrane region" description="Helical" evidence="5">
    <location>
        <begin position="152"/>
        <end position="178"/>
    </location>
</feature>
<feature type="transmembrane region" description="Helical" evidence="5">
    <location>
        <begin position="190"/>
        <end position="211"/>
    </location>
</feature>
<keyword evidence="3 5" id="KW-1133">Transmembrane helix</keyword>
<organism evidence="7 8">
    <name type="scientific">Sclerotinia borealis (strain F-4128)</name>
    <dbReference type="NCBI Taxonomy" id="1432307"/>
    <lineage>
        <taxon>Eukaryota</taxon>
        <taxon>Fungi</taxon>
        <taxon>Dikarya</taxon>
        <taxon>Ascomycota</taxon>
        <taxon>Pezizomycotina</taxon>
        <taxon>Leotiomycetes</taxon>
        <taxon>Helotiales</taxon>
        <taxon>Sclerotiniaceae</taxon>
        <taxon>Sclerotinia</taxon>
    </lineage>
</organism>
<dbReference type="GO" id="GO:0005886">
    <property type="term" value="C:plasma membrane"/>
    <property type="evidence" value="ECO:0007669"/>
    <property type="project" value="TreeGrafter"/>
</dbReference>
<evidence type="ECO:0000313" key="8">
    <source>
        <dbReference type="Proteomes" id="UP000019487"/>
    </source>
</evidence>
<evidence type="ECO:0000256" key="2">
    <source>
        <dbReference type="ARBA" id="ARBA00022692"/>
    </source>
</evidence>
<evidence type="ECO:0000256" key="4">
    <source>
        <dbReference type="ARBA" id="ARBA00023136"/>
    </source>
</evidence>
<comment type="caution">
    <text evidence="7">The sequence shown here is derived from an EMBL/GenBank/DDBJ whole genome shotgun (WGS) entry which is preliminary data.</text>
</comment>
<evidence type="ECO:0000256" key="1">
    <source>
        <dbReference type="ARBA" id="ARBA00004141"/>
    </source>
</evidence>
<evidence type="ECO:0000256" key="5">
    <source>
        <dbReference type="SAM" id="Phobius"/>
    </source>
</evidence>
<dbReference type="PROSITE" id="PS50850">
    <property type="entry name" value="MFS"/>
    <property type="match status" value="1"/>
</dbReference>
<dbReference type="HOGENOM" id="CLU_000960_22_0_1"/>
<feature type="transmembrane region" description="Helical" evidence="5">
    <location>
        <begin position="223"/>
        <end position="246"/>
    </location>
</feature>
<proteinExistence type="predicted"/>
<dbReference type="InterPro" id="IPR020846">
    <property type="entry name" value="MFS_dom"/>
</dbReference>
<dbReference type="PANTHER" id="PTHR23501">
    <property type="entry name" value="MAJOR FACILITATOR SUPERFAMILY"/>
    <property type="match status" value="1"/>
</dbReference>
<evidence type="ECO:0000259" key="6">
    <source>
        <dbReference type="PROSITE" id="PS50850"/>
    </source>
</evidence>
<dbReference type="Proteomes" id="UP000019487">
    <property type="component" value="Unassembled WGS sequence"/>
</dbReference>
<dbReference type="AlphaFoldDB" id="W9CQL4"/>
<gene>
    <name evidence="7" type="ORF">SBOR_2855</name>
</gene>
<feature type="transmembrane region" description="Helical" evidence="5">
    <location>
        <begin position="296"/>
        <end position="316"/>
    </location>
</feature>
<dbReference type="Pfam" id="PF07690">
    <property type="entry name" value="MFS_1"/>
    <property type="match status" value="1"/>
</dbReference>
<dbReference type="SUPFAM" id="SSF103473">
    <property type="entry name" value="MFS general substrate transporter"/>
    <property type="match status" value="1"/>
</dbReference>
<comment type="subcellular location">
    <subcellularLocation>
        <location evidence="1">Membrane</location>
        <topology evidence="1">Multi-pass membrane protein</topology>
    </subcellularLocation>
</comment>
<protein>
    <submittedName>
        <fullName evidence="7">MFS drug transporter</fullName>
    </submittedName>
</protein>
<dbReference type="Gene3D" id="1.20.1250.20">
    <property type="entry name" value="MFS general substrate transporter like domains"/>
    <property type="match status" value="2"/>
</dbReference>
<feature type="domain" description="Major facilitator superfamily (MFS) profile" evidence="6">
    <location>
        <begin position="1"/>
        <end position="425"/>
    </location>
</feature>